<sequence>MSVDLGSIERTYAQGAYQEVSRQHNVLILVTAAILSTLGWLVLYWPPAKPAQISQLDQYTCD</sequence>
<comment type="caution">
    <text evidence="1">The sequence shown here is derived from an EMBL/GenBank/DDBJ whole genome shotgun (WGS) entry which is preliminary data.</text>
</comment>
<organism evidence="1 2">
    <name type="scientific">Lindgomyces ingoldianus</name>
    <dbReference type="NCBI Taxonomy" id="673940"/>
    <lineage>
        <taxon>Eukaryota</taxon>
        <taxon>Fungi</taxon>
        <taxon>Dikarya</taxon>
        <taxon>Ascomycota</taxon>
        <taxon>Pezizomycotina</taxon>
        <taxon>Dothideomycetes</taxon>
        <taxon>Pleosporomycetidae</taxon>
        <taxon>Pleosporales</taxon>
        <taxon>Lindgomycetaceae</taxon>
        <taxon>Lindgomyces</taxon>
    </lineage>
</organism>
<evidence type="ECO:0000313" key="2">
    <source>
        <dbReference type="Proteomes" id="UP000799755"/>
    </source>
</evidence>
<dbReference type="Proteomes" id="UP000799755">
    <property type="component" value="Unassembled WGS sequence"/>
</dbReference>
<reference evidence="1" key="1">
    <citation type="journal article" date="2020" name="Stud. Mycol.">
        <title>101 Dothideomycetes genomes: a test case for predicting lifestyles and emergence of pathogens.</title>
        <authorList>
            <person name="Haridas S."/>
            <person name="Albert R."/>
            <person name="Binder M."/>
            <person name="Bloem J."/>
            <person name="Labutti K."/>
            <person name="Salamov A."/>
            <person name="Andreopoulos B."/>
            <person name="Baker S."/>
            <person name="Barry K."/>
            <person name="Bills G."/>
            <person name="Bluhm B."/>
            <person name="Cannon C."/>
            <person name="Castanera R."/>
            <person name="Culley D."/>
            <person name="Daum C."/>
            <person name="Ezra D."/>
            <person name="Gonzalez J."/>
            <person name="Henrissat B."/>
            <person name="Kuo A."/>
            <person name="Liang C."/>
            <person name="Lipzen A."/>
            <person name="Lutzoni F."/>
            <person name="Magnuson J."/>
            <person name="Mondo S."/>
            <person name="Nolan M."/>
            <person name="Ohm R."/>
            <person name="Pangilinan J."/>
            <person name="Park H.-J."/>
            <person name="Ramirez L."/>
            <person name="Alfaro M."/>
            <person name="Sun H."/>
            <person name="Tritt A."/>
            <person name="Yoshinaga Y."/>
            <person name="Zwiers L.-H."/>
            <person name="Turgeon B."/>
            <person name="Goodwin S."/>
            <person name="Spatafora J."/>
            <person name="Crous P."/>
            <person name="Grigoriev I."/>
        </authorList>
    </citation>
    <scope>NUCLEOTIDE SEQUENCE</scope>
    <source>
        <strain evidence="1">ATCC 200398</strain>
    </source>
</reference>
<keyword evidence="2" id="KW-1185">Reference proteome</keyword>
<name>A0ACB6RBH0_9PLEO</name>
<protein>
    <submittedName>
        <fullName evidence="1">Uncharacterized protein</fullName>
    </submittedName>
</protein>
<dbReference type="EMBL" id="MU003495">
    <property type="protein sequence ID" value="KAF2476093.1"/>
    <property type="molecule type" value="Genomic_DNA"/>
</dbReference>
<evidence type="ECO:0000313" key="1">
    <source>
        <dbReference type="EMBL" id="KAF2476093.1"/>
    </source>
</evidence>
<accession>A0ACB6RBH0</accession>
<gene>
    <name evidence="1" type="ORF">BDR25DRAFT_350393</name>
</gene>
<proteinExistence type="predicted"/>